<dbReference type="HOGENOM" id="CLU_3404559_0_0_11"/>
<accession>H6R0V6</accession>
<dbReference type="EMBL" id="FO082843">
    <property type="protein sequence ID" value="CCF61730.1"/>
    <property type="molecule type" value="Genomic_DNA"/>
</dbReference>
<dbReference type="KEGG" id="ncy:NOCYR_0919"/>
<dbReference type="Proteomes" id="UP000008190">
    <property type="component" value="Chromosome"/>
</dbReference>
<keyword evidence="2" id="KW-1185">Reference proteome</keyword>
<proteinExistence type="predicted"/>
<dbReference type="AlphaFoldDB" id="H6R0V6"/>
<name>H6R0V6_NOCCG</name>
<sequence length="30" mass="3512">MAARRANDAVAPIDEDDEEAQYYQRKSWLV</sequence>
<gene>
    <name evidence="1" type="ordered locus">NOCYR_0919</name>
</gene>
<evidence type="ECO:0000313" key="2">
    <source>
        <dbReference type="Proteomes" id="UP000008190"/>
    </source>
</evidence>
<reference evidence="1 2" key="1">
    <citation type="journal article" date="2012" name="J. Bacteriol.">
        <title>Genome sequence of the human- and animal-pathogenic strain Nocardia cyriacigeorgica GUH-2.</title>
        <authorList>
            <person name="Zoropogui A."/>
            <person name="Pujic P."/>
            <person name="Normand P."/>
            <person name="Barbe V."/>
            <person name="Beaman B."/>
            <person name="Beaman L."/>
            <person name="Boiron P."/>
            <person name="Colinon C."/>
            <person name="Deredjian A."/>
            <person name="Graindorge A."/>
            <person name="Mangenot S."/>
            <person name="Nazaret S."/>
            <person name="Neto M."/>
            <person name="Petit S."/>
            <person name="Roche D."/>
            <person name="Vallenet D."/>
            <person name="Rodriguez-Nava V."/>
            <person name="Richard Y."/>
            <person name="Cournoyer B."/>
            <person name="Blaha D."/>
        </authorList>
    </citation>
    <scope>NUCLEOTIDE SEQUENCE [LARGE SCALE GENOMIC DNA]</scope>
    <source>
        <strain evidence="1 2">GUH-2</strain>
    </source>
</reference>
<protein>
    <submittedName>
        <fullName evidence="1">Uncharacterized protein</fullName>
    </submittedName>
</protein>
<organism evidence="1 2">
    <name type="scientific">Nocardia cyriacigeorgica (strain GUH-2)</name>
    <dbReference type="NCBI Taxonomy" id="1127134"/>
    <lineage>
        <taxon>Bacteria</taxon>
        <taxon>Bacillati</taxon>
        <taxon>Actinomycetota</taxon>
        <taxon>Actinomycetes</taxon>
        <taxon>Mycobacteriales</taxon>
        <taxon>Nocardiaceae</taxon>
        <taxon>Nocardia</taxon>
    </lineage>
</organism>
<evidence type="ECO:0000313" key="1">
    <source>
        <dbReference type="EMBL" id="CCF61730.1"/>
    </source>
</evidence>